<dbReference type="Proteomes" id="UP000244225">
    <property type="component" value="Unassembled WGS sequence"/>
</dbReference>
<name>A0A2T5YD71_9BACT</name>
<keyword evidence="2" id="KW-1185">Reference proteome</keyword>
<reference evidence="1 2" key="1">
    <citation type="submission" date="2018-04" db="EMBL/GenBank/DDBJ databases">
        <title>Genomic Encyclopedia of Archaeal and Bacterial Type Strains, Phase II (KMG-II): from individual species to whole genera.</title>
        <authorList>
            <person name="Goeker M."/>
        </authorList>
    </citation>
    <scope>NUCLEOTIDE SEQUENCE [LARGE SCALE GENOMIC DNA]</scope>
    <source>
        <strain evidence="1 2">DSM 100162</strain>
    </source>
</reference>
<sequence length="104" mass="12148">MNTLKHFNQLPKHFASWTGLLTWLKETKPELLQLQTIRIAEGRNEYEITIDYAKARAFEEIGELPNANALYCAAEAIRDPYNYDYSVKEFLERVLKLKGSRINL</sequence>
<accession>A0A2T5YD71</accession>
<dbReference type="RefSeq" id="WP_108213368.1">
    <property type="nucleotide sequence ID" value="NZ_QBKI01000011.1"/>
</dbReference>
<organism evidence="1 2">
    <name type="scientific">Pontibacter mucosus</name>
    <dbReference type="NCBI Taxonomy" id="1649266"/>
    <lineage>
        <taxon>Bacteria</taxon>
        <taxon>Pseudomonadati</taxon>
        <taxon>Bacteroidota</taxon>
        <taxon>Cytophagia</taxon>
        <taxon>Cytophagales</taxon>
        <taxon>Hymenobacteraceae</taxon>
        <taxon>Pontibacter</taxon>
    </lineage>
</organism>
<evidence type="ECO:0000313" key="2">
    <source>
        <dbReference type="Proteomes" id="UP000244225"/>
    </source>
</evidence>
<proteinExistence type="predicted"/>
<protein>
    <submittedName>
        <fullName evidence="1">Uncharacterized protein</fullName>
    </submittedName>
</protein>
<dbReference type="AlphaFoldDB" id="A0A2T5YD71"/>
<evidence type="ECO:0000313" key="1">
    <source>
        <dbReference type="EMBL" id="PTX14443.1"/>
    </source>
</evidence>
<comment type="caution">
    <text evidence="1">The sequence shown here is derived from an EMBL/GenBank/DDBJ whole genome shotgun (WGS) entry which is preliminary data.</text>
</comment>
<dbReference type="EMBL" id="QBKI01000011">
    <property type="protein sequence ID" value="PTX14443.1"/>
    <property type="molecule type" value="Genomic_DNA"/>
</dbReference>
<gene>
    <name evidence="1" type="ORF">C8N40_111108</name>
</gene>